<keyword evidence="2" id="KW-1185">Reference proteome</keyword>
<organism evidence="1 2">
    <name type="scientific">Candidatus Syntropharchaeum caldarium</name>
    <dbReference type="NCBI Taxonomy" id="1838285"/>
    <lineage>
        <taxon>Archaea</taxon>
        <taxon>Methanobacteriati</taxon>
        <taxon>Methanobacteriota</taxon>
        <taxon>Stenosarchaea group</taxon>
        <taxon>Methanomicrobia</taxon>
        <taxon>Methanosarcinales</taxon>
        <taxon>ANME-2 cluster</taxon>
        <taxon>Candidatus Syntropharchaeum</taxon>
    </lineage>
</organism>
<evidence type="ECO:0000313" key="2">
    <source>
        <dbReference type="Proteomes" id="UP000186940"/>
    </source>
</evidence>
<dbReference type="Proteomes" id="UP000186940">
    <property type="component" value="Unassembled WGS sequence"/>
</dbReference>
<gene>
    <name evidence="1" type="ORF">SCAL_000924</name>
</gene>
<comment type="caution">
    <text evidence="1">The sequence shown here is derived from an EMBL/GenBank/DDBJ whole genome shotgun (WGS) entry which is preliminary data.</text>
</comment>
<reference evidence="1" key="1">
    <citation type="submission" date="2016-05" db="EMBL/GenBank/DDBJ databases">
        <title>Microbial consortia oxidize butane by reversing methanogenesis.</title>
        <authorList>
            <person name="Laso-Perez R."/>
            <person name="Richter M."/>
            <person name="Wegener G."/>
            <person name="Musat F."/>
        </authorList>
    </citation>
    <scope>NUCLEOTIDE SEQUENCE [LARGE SCALE GENOMIC DNA]</scope>
    <source>
        <strain evidence="1">BOX2</strain>
    </source>
</reference>
<dbReference type="AlphaFoldDB" id="A0A1F2PB67"/>
<sequence length="116" mass="13519">MEIEVYKTARGRFLLTIGRLDIELDEEDANTLKTKLEMTDWLEGLLTLDEDELENFREDMLVLITSAKIEMWPREKGLATQFMRGEYTKATLKNILELGMKADIEATRRIADSYIK</sequence>
<accession>A0A1F2PB67</accession>
<dbReference type="EMBL" id="LYOS01000002">
    <property type="protein sequence ID" value="OFV68284.1"/>
    <property type="molecule type" value="Genomic_DNA"/>
</dbReference>
<dbReference type="STRING" id="1838285.SCAL_000924"/>
<name>A0A1F2PB67_9EURY</name>
<protein>
    <submittedName>
        <fullName evidence="1">Uncharacterized protein</fullName>
    </submittedName>
</protein>
<evidence type="ECO:0000313" key="1">
    <source>
        <dbReference type="EMBL" id="OFV68284.1"/>
    </source>
</evidence>
<proteinExistence type="predicted"/>